<evidence type="ECO:0000313" key="2">
    <source>
        <dbReference type="EMBL" id="KMZ65846.1"/>
    </source>
</evidence>
<evidence type="ECO:0000313" key="3">
    <source>
        <dbReference type="Proteomes" id="UP000036987"/>
    </source>
</evidence>
<dbReference type="AlphaFoldDB" id="A0A0K9PA46"/>
<reference evidence="3" key="1">
    <citation type="journal article" date="2016" name="Nature">
        <title>The genome of the seagrass Zostera marina reveals angiosperm adaptation to the sea.</title>
        <authorList>
            <person name="Olsen J.L."/>
            <person name="Rouze P."/>
            <person name="Verhelst B."/>
            <person name="Lin Y.-C."/>
            <person name="Bayer T."/>
            <person name="Collen J."/>
            <person name="Dattolo E."/>
            <person name="De Paoli E."/>
            <person name="Dittami S."/>
            <person name="Maumus F."/>
            <person name="Michel G."/>
            <person name="Kersting A."/>
            <person name="Lauritano C."/>
            <person name="Lohaus R."/>
            <person name="Toepel M."/>
            <person name="Tonon T."/>
            <person name="Vanneste K."/>
            <person name="Amirebrahimi M."/>
            <person name="Brakel J."/>
            <person name="Bostroem C."/>
            <person name="Chovatia M."/>
            <person name="Grimwood J."/>
            <person name="Jenkins J.W."/>
            <person name="Jueterbock A."/>
            <person name="Mraz A."/>
            <person name="Stam W.T."/>
            <person name="Tice H."/>
            <person name="Bornberg-Bauer E."/>
            <person name="Green P.J."/>
            <person name="Pearson G.A."/>
            <person name="Procaccini G."/>
            <person name="Duarte C.M."/>
            <person name="Schmutz J."/>
            <person name="Reusch T.B.H."/>
            <person name="Van de Peer Y."/>
        </authorList>
    </citation>
    <scope>NUCLEOTIDE SEQUENCE [LARGE SCALE GENOMIC DNA]</scope>
    <source>
        <strain evidence="3">cv. Finnish</strain>
    </source>
</reference>
<dbReference type="EMBL" id="LFYR01001011">
    <property type="protein sequence ID" value="KMZ65846.1"/>
    <property type="molecule type" value="Genomic_DNA"/>
</dbReference>
<proteinExistence type="predicted"/>
<name>A0A0K9PA46_ZOSMR</name>
<dbReference type="OrthoDB" id="1731601at2759"/>
<gene>
    <name evidence="2" type="ORF">ZOSMA_30G01270</name>
</gene>
<protein>
    <recommendedName>
        <fullName evidence="1">PB1 domain-containing protein</fullName>
    </recommendedName>
</protein>
<organism evidence="2 3">
    <name type="scientific">Zostera marina</name>
    <name type="common">Eelgrass</name>
    <dbReference type="NCBI Taxonomy" id="29655"/>
    <lineage>
        <taxon>Eukaryota</taxon>
        <taxon>Viridiplantae</taxon>
        <taxon>Streptophyta</taxon>
        <taxon>Embryophyta</taxon>
        <taxon>Tracheophyta</taxon>
        <taxon>Spermatophyta</taxon>
        <taxon>Magnoliopsida</taxon>
        <taxon>Liliopsida</taxon>
        <taxon>Zosteraceae</taxon>
        <taxon>Zostera</taxon>
    </lineage>
</organism>
<sequence length="159" mass="18210">MKLNKSPIFFDHFTLIINSNFQICHCKKTARFFEKNNEWSFPSLSSNPYGHTSKALTLAKLSLETGHCKVFMESEDVGRTLDLSSLSSFDEMCSKLADMFDIKKSDIRADHVHYRDSSGSVKLASDVPFRDLKKSDKILLDANTKRLVKNNNNQMQMHI</sequence>
<dbReference type="Proteomes" id="UP000036987">
    <property type="component" value="Unassembled WGS sequence"/>
</dbReference>
<comment type="caution">
    <text evidence="2">The sequence shown here is derived from an EMBL/GenBank/DDBJ whole genome shotgun (WGS) entry which is preliminary data.</text>
</comment>
<keyword evidence="3" id="KW-1185">Reference proteome</keyword>
<feature type="domain" description="PB1" evidence="1">
    <location>
        <begin position="65"/>
        <end position="143"/>
    </location>
</feature>
<dbReference type="Gene3D" id="3.10.20.90">
    <property type="entry name" value="Phosphatidylinositol 3-kinase Catalytic Subunit, Chain A, domain 1"/>
    <property type="match status" value="1"/>
</dbReference>
<dbReference type="PROSITE" id="PS51745">
    <property type="entry name" value="PB1"/>
    <property type="match status" value="1"/>
</dbReference>
<dbReference type="InterPro" id="IPR053793">
    <property type="entry name" value="PB1-like"/>
</dbReference>
<evidence type="ECO:0000259" key="1">
    <source>
        <dbReference type="PROSITE" id="PS51745"/>
    </source>
</evidence>
<accession>A0A0K9PA46</accession>